<evidence type="ECO:0000313" key="3">
    <source>
        <dbReference type="Proteomes" id="UP000000343"/>
    </source>
</evidence>
<dbReference type="InterPro" id="IPR011467">
    <property type="entry name" value="DUF1573"/>
</dbReference>
<dbReference type="SUPFAM" id="SSF50939">
    <property type="entry name" value="Sialidases"/>
    <property type="match status" value="1"/>
</dbReference>
<evidence type="ECO:0000313" key="2">
    <source>
        <dbReference type="EMBL" id="ADW67296.1"/>
    </source>
</evidence>
<dbReference type="InterPro" id="IPR036278">
    <property type="entry name" value="Sialidase_sf"/>
</dbReference>
<dbReference type="Gene3D" id="2.130.10.10">
    <property type="entry name" value="YVTN repeat-like/Quinoprotein amine dehydrogenase"/>
    <property type="match status" value="2"/>
</dbReference>
<accession>E8WVC1</accession>
<dbReference type="InterPro" id="IPR015943">
    <property type="entry name" value="WD40/YVTN_repeat-like_dom_sf"/>
</dbReference>
<dbReference type="STRING" id="1198114.AciX9_0222"/>
<reference evidence="3" key="1">
    <citation type="submission" date="2011-01" db="EMBL/GenBank/DDBJ databases">
        <title>Complete sequence of chromosome of Acidobacterium sp. MP5ACTX9.</title>
        <authorList>
            <consortium name="US DOE Joint Genome Institute"/>
            <person name="Lucas S."/>
            <person name="Copeland A."/>
            <person name="Lapidus A."/>
            <person name="Cheng J.-F."/>
            <person name="Goodwin L."/>
            <person name="Pitluck S."/>
            <person name="Teshima H."/>
            <person name="Detter J.C."/>
            <person name="Han C."/>
            <person name="Tapia R."/>
            <person name="Land M."/>
            <person name="Hauser L."/>
            <person name="Kyrpides N."/>
            <person name="Ivanova N."/>
            <person name="Ovchinnikova G."/>
            <person name="Pagani I."/>
            <person name="Rawat S.R."/>
            <person name="Mannisto M."/>
            <person name="Haggblom M.M."/>
            <person name="Woyke T."/>
        </authorList>
    </citation>
    <scope>NUCLEOTIDE SEQUENCE [LARGE SCALE GENOMIC DNA]</scope>
    <source>
        <strain evidence="3">MP5ACTX9</strain>
    </source>
</reference>
<keyword evidence="3" id="KW-1185">Reference proteome</keyword>
<dbReference type="RefSeq" id="WP_013578624.1">
    <property type="nucleotide sequence ID" value="NC_015064.1"/>
</dbReference>
<keyword evidence="1" id="KW-0812">Transmembrane</keyword>
<evidence type="ECO:0000256" key="1">
    <source>
        <dbReference type="SAM" id="Phobius"/>
    </source>
</evidence>
<dbReference type="KEGG" id="acm:AciX9_0222"/>
<dbReference type="InterPro" id="IPR013783">
    <property type="entry name" value="Ig-like_fold"/>
</dbReference>
<protein>
    <submittedName>
        <fullName evidence="2">BNR/Asp-box repeat protein</fullName>
    </submittedName>
</protein>
<dbReference type="PaxDb" id="1198114-AciX9_0222"/>
<gene>
    <name evidence="2" type="ordered locus">AciX9_0222</name>
</gene>
<dbReference type="Pfam" id="PF07610">
    <property type="entry name" value="DUF1573"/>
    <property type="match status" value="1"/>
</dbReference>
<keyword evidence="1" id="KW-0472">Membrane</keyword>
<sequence length="1404" mass="141077">MPVGPAQVLSSAYGLVTGRITSIALDPSDTSGNTLYVGTTGGGVWKSTNASGPAASVTFTPLTDTLPVFRANAGTGATASLSIGALAMANGVLLAGTGDPNDSSDSYFGSGLLRSTDGGLTWTLIQSSQDGVAGIHRFFGLSFAGLAFSTATPTLAVAAVSQATEGTLVNAPYATSSVMGLYFSTDAGQTWQMASVYDGSQVVQSAQKPSNNAATSVVWNPIRQRFYAAIRFHGYYESKDGQTWTRLIHQPAASLTQAACPTNTATSSCPIFRGVLAAQPTTGDLFALAVDSTNNDQGLYQDACNLTGSACASNTVLFANQLTSTPLETGNGITAIQQADYNLALAAVPSGTDTLLYAGTIDLYRCSLASGCQLRNTTNAANGCTNPAGVAPAQHAIAVLDALVFLGNDGGLYRSTDAVNEQAAPCSIDDASHFQNLNAGLGSLSEVVSFAQDPADPNTLLAGLGALGTAGTSYSPNTWPQLAPGEGGAVAIDPATPSLWYLSTAAGVSIARCSKGSACTAADFAGTPTISEAQVSNDPSAIDAPWLLDPSLPSNLVIGTCRIWRGPASSGSLWSSSNLLSRPFAAAAATACPSNLPVVRSLAAGGAVSAGTSAQNAGSEVLYAGLTGDPSSSGTSFGGHLFVTAAANLDSSSTVWTDAAASSVVNDPSGSGIFNPGQFDVSSIAVDPHDTTGHTVYATIMGFAGNNLSVTHLYQSTDAGSHWFNISSNLPNAPANSVVVDPNDANTIYVALDTGVYVTTQVTTCTSANCWSVYGTVLPNAPVIQLQAAVSMPTGDGRIGELRAATYGRGIWQVPLLTAISPAAPGLAVNPTSLVFASQQVGSTSAAQTVTVTNTGNAPLTISSIVPTGDFLETDNCTSTPIAQQATCSIQVTFLPTAAGARTGLLTVYGNAPGGQATVTLSGTATPAAAIVLTPTVLTFPSTTVAASSPVQNITISNTGGTIASLQSPVITGDFVISANTCTKSLGPQTGCTVSVTFTPTAPGTRTGALTVTDDAGTQTASLTGVGTSPATDTLTPLSLIFSPQQLNSSSLAQGLTLLNSGDVPLTLIAAQITSGDFSVVNSCGNSLNPHSSCSLTVVFTPKSLGQRSGTLVLSDQFRSQTVTLSGSGLAPPGVSLAPITPLVFAPTPVAAASASQTVTLTNNGGVPLSLASINVTGDFTIPANSNTCTATVAPSAVCAFQVAFAPTAPGPRTGLLTVTSNAPNSPQTLALSGSGVDFTLIAGSPSAQTIISGQTATYPLLLSSVAGVPGSVLFTCAGVPAHATCTVNPPNPALGSTSTITATVATGLFAAVAPPVFPWTANPVWLAVLIPCGMFLRKRRRVILLSLLLVTIAGCATGRTVPSAVTTNPTTPATPTPSGTYTLVVSASSAGLVRTANLTLTIQ</sequence>
<dbReference type="eggNOG" id="COG4409">
    <property type="taxonomic scope" value="Bacteria"/>
</dbReference>
<feature type="transmembrane region" description="Helical" evidence="1">
    <location>
        <begin position="1344"/>
        <end position="1362"/>
    </location>
</feature>
<dbReference type="HOGENOM" id="CLU_001649_0_0_0"/>
<dbReference type="NCBIfam" id="NF012200">
    <property type="entry name" value="choice_anch_D"/>
    <property type="match status" value="4"/>
</dbReference>
<proteinExistence type="predicted"/>
<dbReference type="SUPFAM" id="SSF110296">
    <property type="entry name" value="Oligoxyloglucan reducing end-specific cellobiohydrolase"/>
    <property type="match status" value="1"/>
</dbReference>
<keyword evidence="1" id="KW-1133">Transmembrane helix</keyword>
<dbReference type="EMBL" id="CP002480">
    <property type="protein sequence ID" value="ADW67296.1"/>
    <property type="molecule type" value="Genomic_DNA"/>
</dbReference>
<name>E8WVC1_GRATM</name>
<organism evidence="3">
    <name type="scientific">Granulicella tundricola (strain ATCC BAA-1859 / DSM 23138 / MP5ACTX9)</name>
    <dbReference type="NCBI Taxonomy" id="1198114"/>
    <lineage>
        <taxon>Bacteria</taxon>
        <taxon>Pseudomonadati</taxon>
        <taxon>Acidobacteriota</taxon>
        <taxon>Terriglobia</taxon>
        <taxon>Terriglobales</taxon>
        <taxon>Acidobacteriaceae</taxon>
        <taxon>Granulicella</taxon>
    </lineage>
</organism>
<feature type="transmembrane region" description="Helical" evidence="1">
    <location>
        <begin position="1317"/>
        <end position="1337"/>
    </location>
</feature>
<dbReference type="Proteomes" id="UP000000343">
    <property type="component" value="Chromosome"/>
</dbReference>
<dbReference type="Gene3D" id="2.60.40.10">
    <property type="entry name" value="Immunoglobulins"/>
    <property type="match status" value="4"/>
</dbReference>